<dbReference type="EMBL" id="CP000964">
    <property type="protein sequence ID" value="ACI09237.1"/>
    <property type="molecule type" value="Genomic_DNA"/>
</dbReference>
<dbReference type="KEGG" id="kpe:KPK_1847"/>
<sequence>MLYLFFSPCKKFIPAREVAYCIDNLLIIFPSLKAIFVMNDALMLIHTTHFIELTKSIK</sequence>
<evidence type="ECO:0000313" key="1">
    <source>
        <dbReference type="EMBL" id="ACI09237.1"/>
    </source>
</evidence>
<proteinExistence type="predicted"/>
<evidence type="ECO:0000313" key="2">
    <source>
        <dbReference type="Proteomes" id="UP000001734"/>
    </source>
</evidence>
<dbReference type="HOGENOM" id="CLU_2973456_0_0_6"/>
<protein>
    <submittedName>
        <fullName evidence="1">Uncharacterized protein</fullName>
    </submittedName>
</protein>
<name>B5XPU6_KLEV3</name>
<gene>
    <name evidence="1" type="ordered locus">KPK_1847</name>
</gene>
<accession>B5XPU6</accession>
<dbReference type="BioCyc" id="KPNE507522:GI0B-1841-MONOMER"/>
<dbReference type="Proteomes" id="UP000001734">
    <property type="component" value="Chromosome"/>
</dbReference>
<dbReference type="AlphaFoldDB" id="B5XPU6"/>
<reference evidence="1 2" key="1">
    <citation type="journal article" date="2008" name="PLoS Genet.">
        <title>Complete genome sequence of the N2-fixing broad host range endophyte Klebsiella pneumoniae 342 and virulence predictions verified in mice.</title>
        <authorList>
            <person name="Fouts D.E."/>
            <person name="Tyler H.L."/>
            <person name="DeBoy R.T."/>
            <person name="Daugherty S."/>
            <person name="Ren Q."/>
            <person name="Badger J.H."/>
            <person name="Durkin A.S."/>
            <person name="Huot H."/>
            <person name="Shrivastava S."/>
            <person name="Kothari S."/>
            <person name="Dodson R.J."/>
            <person name="Mohamoud Y."/>
            <person name="Khouri H."/>
            <person name="Roesch L.F."/>
            <person name="Krogfelt K.A."/>
            <person name="Struve C."/>
            <person name="Triplett E.W."/>
            <person name="Methe B.A."/>
        </authorList>
    </citation>
    <scope>NUCLEOTIDE SEQUENCE [LARGE SCALE GENOMIC DNA]</scope>
    <source>
        <strain evidence="1 2">342</strain>
    </source>
</reference>
<organism evidence="1 2">
    <name type="scientific">Klebsiella variicola (strain 342)</name>
    <name type="common">Klebsiella pneumoniae</name>
    <dbReference type="NCBI Taxonomy" id="507522"/>
    <lineage>
        <taxon>Bacteria</taxon>
        <taxon>Pseudomonadati</taxon>
        <taxon>Pseudomonadota</taxon>
        <taxon>Gammaproteobacteria</taxon>
        <taxon>Enterobacterales</taxon>
        <taxon>Enterobacteriaceae</taxon>
        <taxon>Klebsiella/Raoultella group</taxon>
        <taxon>Klebsiella</taxon>
        <taxon>Klebsiella pneumoniae complex</taxon>
    </lineage>
</organism>